<reference evidence="2" key="1">
    <citation type="journal article" date="2021" name="Proc. Natl. Acad. Sci. U.S.A.">
        <title>A Catalog of Tens of Thousands of Viruses from Human Metagenomes Reveals Hidden Associations with Chronic Diseases.</title>
        <authorList>
            <person name="Tisza M.J."/>
            <person name="Buck C.B."/>
        </authorList>
    </citation>
    <scope>NUCLEOTIDE SEQUENCE</scope>
    <source>
        <strain evidence="2">CtAJN10</strain>
    </source>
</reference>
<keyword evidence="1" id="KW-1133">Transmembrane helix</keyword>
<dbReference type="EMBL" id="BK014819">
    <property type="protein sequence ID" value="DAD77211.1"/>
    <property type="molecule type" value="Genomic_DNA"/>
</dbReference>
<keyword evidence="1" id="KW-0472">Membrane</keyword>
<sequence length="47" mass="5567">MNIKHLEKSKCFFRAQKGGANVYLGMDINRFWVVGIFVFNLYYFSVN</sequence>
<proteinExistence type="predicted"/>
<name>A0A8S5M5B4_9CAUD</name>
<accession>A0A8S5M5B4</accession>
<organism evidence="2">
    <name type="scientific">Siphoviridae sp. ctAJN10</name>
    <dbReference type="NCBI Taxonomy" id="2826181"/>
    <lineage>
        <taxon>Viruses</taxon>
        <taxon>Duplodnaviria</taxon>
        <taxon>Heunggongvirae</taxon>
        <taxon>Uroviricota</taxon>
        <taxon>Caudoviricetes</taxon>
    </lineage>
</organism>
<protein>
    <submittedName>
        <fullName evidence="2">Uncharacterized protein</fullName>
    </submittedName>
</protein>
<evidence type="ECO:0000256" key="1">
    <source>
        <dbReference type="SAM" id="Phobius"/>
    </source>
</evidence>
<keyword evidence="1" id="KW-0812">Transmembrane</keyword>
<feature type="transmembrane region" description="Helical" evidence="1">
    <location>
        <begin position="21"/>
        <end position="44"/>
    </location>
</feature>
<evidence type="ECO:0000313" key="2">
    <source>
        <dbReference type="EMBL" id="DAD77211.1"/>
    </source>
</evidence>